<evidence type="ECO:0000256" key="1">
    <source>
        <dbReference type="SAM" id="MobiDB-lite"/>
    </source>
</evidence>
<reference evidence="2" key="1">
    <citation type="journal article" date="2020" name="J Insects Food Feed">
        <title>The yellow mealworm (Tenebrio molitor) genome: a resource for the emerging insects as food and feed industry.</title>
        <authorList>
            <person name="Eriksson T."/>
            <person name="Andere A."/>
            <person name="Kelstrup H."/>
            <person name="Emery V."/>
            <person name="Picard C."/>
        </authorList>
    </citation>
    <scope>NUCLEOTIDE SEQUENCE</scope>
    <source>
        <strain evidence="2">Stoneville</strain>
        <tissue evidence="2">Whole head</tissue>
    </source>
</reference>
<name>A0A8J6LJK6_TENMO</name>
<sequence>MSYINFWEGAAPEPPPLTGRHCANSSGMFFTVYLYRVGFGVGESGRARDMGAKGVAKGGGRWARPTPESFWPTPENQNPPVQSNDINKTKSSSGDISTTSTSDTSVAPDVRQEISCPAKPVSPLPSYSAAAKNHCYALDGSPRRGIWEAVSRGWGPFLMVVFVPPQCFSLREFSERSVIRLVMGHRTLNIDVDIETNIELYHRC</sequence>
<organism evidence="2 3">
    <name type="scientific">Tenebrio molitor</name>
    <name type="common">Yellow mealworm beetle</name>
    <dbReference type="NCBI Taxonomy" id="7067"/>
    <lineage>
        <taxon>Eukaryota</taxon>
        <taxon>Metazoa</taxon>
        <taxon>Ecdysozoa</taxon>
        <taxon>Arthropoda</taxon>
        <taxon>Hexapoda</taxon>
        <taxon>Insecta</taxon>
        <taxon>Pterygota</taxon>
        <taxon>Neoptera</taxon>
        <taxon>Endopterygota</taxon>
        <taxon>Coleoptera</taxon>
        <taxon>Polyphaga</taxon>
        <taxon>Cucujiformia</taxon>
        <taxon>Tenebrionidae</taxon>
        <taxon>Tenebrio</taxon>
    </lineage>
</organism>
<gene>
    <name evidence="2" type="ORF">GEV33_006590</name>
</gene>
<feature type="compositionally biased region" description="Polar residues" evidence="1">
    <location>
        <begin position="74"/>
        <end position="86"/>
    </location>
</feature>
<comment type="caution">
    <text evidence="2">The sequence shown here is derived from an EMBL/GenBank/DDBJ whole genome shotgun (WGS) entry which is preliminary data.</text>
</comment>
<keyword evidence="3" id="KW-1185">Reference proteome</keyword>
<accession>A0A8J6LJK6</accession>
<dbReference type="Proteomes" id="UP000719412">
    <property type="component" value="Unassembled WGS sequence"/>
</dbReference>
<evidence type="ECO:0000313" key="3">
    <source>
        <dbReference type="Proteomes" id="UP000719412"/>
    </source>
</evidence>
<evidence type="ECO:0000313" key="2">
    <source>
        <dbReference type="EMBL" id="KAH0816201.1"/>
    </source>
</evidence>
<dbReference type="EMBL" id="JABDTM020021889">
    <property type="protein sequence ID" value="KAH0816201.1"/>
    <property type="molecule type" value="Genomic_DNA"/>
</dbReference>
<feature type="compositionally biased region" description="Low complexity" evidence="1">
    <location>
        <begin position="89"/>
        <end position="105"/>
    </location>
</feature>
<feature type="region of interest" description="Disordered" evidence="1">
    <location>
        <begin position="46"/>
        <end position="109"/>
    </location>
</feature>
<dbReference type="AlphaFoldDB" id="A0A8J6LJK6"/>
<protein>
    <submittedName>
        <fullName evidence="2">Uncharacterized protein</fullName>
    </submittedName>
</protein>
<reference evidence="2" key="2">
    <citation type="submission" date="2021-08" db="EMBL/GenBank/DDBJ databases">
        <authorList>
            <person name="Eriksson T."/>
        </authorList>
    </citation>
    <scope>NUCLEOTIDE SEQUENCE</scope>
    <source>
        <strain evidence="2">Stoneville</strain>
        <tissue evidence="2">Whole head</tissue>
    </source>
</reference>
<proteinExistence type="predicted"/>